<keyword evidence="7" id="KW-0539">Nucleus</keyword>
<evidence type="ECO:0000259" key="9">
    <source>
        <dbReference type="PROSITE" id="PS50157"/>
    </source>
</evidence>
<keyword evidence="5" id="KW-0862">Zinc</keyword>
<dbReference type="GO" id="GO:0005634">
    <property type="term" value="C:nucleus"/>
    <property type="evidence" value="ECO:0007669"/>
    <property type="project" value="UniProtKB-SubCell"/>
</dbReference>
<name>A0A7M5UJY4_9CNID</name>
<reference evidence="10" key="1">
    <citation type="submission" date="2021-01" db="UniProtKB">
        <authorList>
            <consortium name="EnsemblMetazoa"/>
        </authorList>
    </citation>
    <scope>IDENTIFICATION</scope>
</reference>
<keyword evidence="3" id="KW-0677">Repeat</keyword>
<dbReference type="GO" id="GO:0000977">
    <property type="term" value="F:RNA polymerase II transcription regulatory region sequence-specific DNA binding"/>
    <property type="evidence" value="ECO:0007669"/>
    <property type="project" value="TreeGrafter"/>
</dbReference>
<dbReference type="PANTHER" id="PTHR14196:SF12">
    <property type="entry name" value="ZINC FINGER PROTEIN 208-LIKE"/>
    <property type="match status" value="1"/>
</dbReference>
<dbReference type="InterPro" id="IPR013087">
    <property type="entry name" value="Znf_C2H2_type"/>
</dbReference>
<dbReference type="GO" id="GO:0000981">
    <property type="term" value="F:DNA-binding transcription factor activity, RNA polymerase II-specific"/>
    <property type="evidence" value="ECO:0007669"/>
    <property type="project" value="TreeGrafter"/>
</dbReference>
<organism evidence="10 11">
    <name type="scientific">Clytia hemisphaerica</name>
    <dbReference type="NCBI Taxonomy" id="252671"/>
    <lineage>
        <taxon>Eukaryota</taxon>
        <taxon>Metazoa</taxon>
        <taxon>Cnidaria</taxon>
        <taxon>Hydrozoa</taxon>
        <taxon>Hydroidolina</taxon>
        <taxon>Leptothecata</taxon>
        <taxon>Obeliida</taxon>
        <taxon>Clytiidae</taxon>
        <taxon>Clytia</taxon>
    </lineage>
</organism>
<evidence type="ECO:0000256" key="6">
    <source>
        <dbReference type="ARBA" id="ARBA00023125"/>
    </source>
</evidence>
<dbReference type="PANTHER" id="PTHR14196">
    <property type="entry name" value="ODD-SKIPPED - RELATED"/>
    <property type="match status" value="1"/>
</dbReference>
<evidence type="ECO:0000256" key="3">
    <source>
        <dbReference type="ARBA" id="ARBA00022737"/>
    </source>
</evidence>
<comment type="subcellular location">
    <subcellularLocation>
        <location evidence="1">Nucleus</location>
    </subcellularLocation>
</comment>
<dbReference type="InterPro" id="IPR036236">
    <property type="entry name" value="Znf_C2H2_sf"/>
</dbReference>
<keyword evidence="2" id="KW-0479">Metal-binding</keyword>
<dbReference type="FunFam" id="3.30.160.60:FF:000875">
    <property type="entry name" value="zinc finger protein 236 isoform X7"/>
    <property type="match status" value="1"/>
</dbReference>
<dbReference type="EnsemblMetazoa" id="CLYHEMT011231.1">
    <property type="protein sequence ID" value="CLYHEMP011231.1"/>
    <property type="gene ID" value="CLYHEMG011231"/>
</dbReference>
<dbReference type="SUPFAM" id="SSF57667">
    <property type="entry name" value="beta-beta-alpha zinc fingers"/>
    <property type="match status" value="1"/>
</dbReference>
<dbReference type="Proteomes" id="UP000594262">
    <property type="component" value="Unplaced"/>
</dbReference>
<evidence type="ECO:0000256" key="8">
    <source>
        <dbReference type="PROSITE-ProRule" id="PRU00042"/>
    </source>
</evidence>
<dbReference type="GO" id="GO:0008270">
    <property type="term" value="F:zinc ion binding"/>
    <property type="evidence" value="ECO:0007669"/>
    <property type="project" value="UniProtKB-KW"/>
</dbReference>
<evidence type="ECO:0000256" key="2">
    <source>
        <dbReference type="ARBA" id="ARBA00022723"/>
    </source>
</evidence>
<keyword evidence="4 8" id="KW-0863">Zinc-finger</keyword>
<evidence type="ECO:0000256" key="1">
    <source>
        <dbReference type="ARBA" id="ARBA00004123"/>
    </source>
</evidence>
<keyword evidence="11" id="KW-1185">Reference proteome</keyword>
<evidence type="ECO:0000256" key="5">
    <source>
        <dbReference type="ARBA" id="ARBA00022833"/>
    </source>
</evidence>
<dbReference type="SMART" id="SM00355">
    <property type="entry name" value="ZnF_C2H2"/>
    <property type="match status" value="2"/>
</dbReference>
<sequence>MKIKVDFLANDNEENDSRNLKSHPESDINVEVTSVVNHLNGNAIWKFISKCTKELCHLSVMFVVNLLSLNQHLRIHTGVKSYKCVVCEKPFATRSYLRNHLQIHSGINILNFS</sequence>
<dbReference type="OrthoDB" id="5305647at2759"/>
<protein>
    <recommendedName>
        <fullName evidence="9">C2H2-type domain-containing protein</fullName>
    </recommendedName>
</protein>
<proteinExistence type="predicted"/>
<dbReference type="Pfam" id="PF00096">
    <property type="entry name" value="zf-C2H2"/>
    <property type="match status" value="1"/>
</dbReference>
<evidence type="ECO:0000313" key="10">
    <source>
        <dbReference type="EnsemblMetazoa" id="CLYHEMP011231.1"/>
    </source>
</evidence>
<evidence type="ECO:0000256" key="4">
    <source>
        <dbReference type="ARBA" id="ARBA00022771"/>
    </source>
</evidence>
<dbReference type="InterPro" id="IPR050717">
    <property type="entry name" value="C2H2-ZF_Transcription_Reg"/>
</dbReference>
<dbReference type="AlphaFoldDB" id="A0A7M5UJY4"/>
<evidence type="ECO:0000313" key="11">
    <source>
        <dbReference type="Proteomes" id="UP000594262"/>
    </source>
</evidence>
<dbReference type="Gene3D" id="3.30.160.60">
    <property type="entry name" value="Classic Zinc Finger"/>
    <property type="match status" value="1"/>
</dbReference>
<feature type="domain" description="C2H2-type" evidence="9">
    <location>
        <begin position="82"/>
        <end position="109"/>
    </location>
</feature>
<keyword evidence="6" id="KW-0238">DNA-binding</keyword>
<dbReference type="PROSITE" id="PS00028">
    <property type="entry name" value="ZINC_FINGER_C2H2_1"/>
    <property type="match status" value="1"/>
</dbReference>
<dbReference type="PROSITE" id="PS50157">
    <property type="entry name" value="ZINC_FINGER_C2H2_2"/>
    <property type="match status" value="1"/>
</dbReference>
<accession>A0A7M5UJY4</accession>
<evidence type="ECO:0000256" key="7">
    <source>
        <dbReference type="ARBA" id="ARBA00023242"/>
    </source>
</evidence>